<protein>
    <submittedName>
        <fullName evidence="1">Uncharacterized protein</fullName>
    </submittedName>
</protein>
<sequence length="205" mass="23597">MKRLNSNFTVSKLGESVFDDPFKALTMKNQVDEDEQRILHYSYNLAVETEHKRHSYFSTGLADRYGELTRNNPLFRSERMINELSQEEKMQRSNSIAVSGRHDMLDGKAEKNSERPKAKNMFFYAGTTPGYVEKSTPAVFSTKTITENPVTANNGSREARSRKLGLGETENRGLMCHKLRKKAVCDSSDNSHYQRQFLRVVNKRF</sequence>
<name>A0A9W9YPB9_9CNID</name>
<accession>A0A9W9YPB9</accession>
<keyword evidence="2" id="KW-1185">Reference proteome</keyword>
<gene>
    <name evidence="1" type="ORF">OS493_015745</name>
</gene>
<organism evidence="1 2">
    <name type="scientific">Desmophyllum pertusum</name>
    <dbReference type="NCBI Taxonomy" id="174260"/>
    <lineage>
        <taxon>Eukaryota</taxon>
        <taxon>Metazoa</taxon>
        <taxon>Cnidaria</taxon>
        <taxon>Anthozoa</taxon>
        <taxon>Hexacorallia</taxon>
        <taxon>Scleractinia</taxon>
        <taxon>Caryophylliina</taxon>
        <taxon>Caryophylliidae</taxon>
        <taxon>Desmophyllum</taxon>
    </lineage>
</organism>
<dbReference type="AlphaFoldDB" id="A0A9W9YPB9"/>
<comment type="caution">
    <text evidence="1">The sequence shown here is derived from an EMBL/GenBank/DDBJ whole genome shotgun (WGS) entry which is preliminary data.</text>
</comment>
<dbReference type="OrthoDB" id="5990585at2759"/>
<proteinExistence type="predicted"/>
<reference evidence="1" key="1">
    <citation type="submission" date="2023-01" db="EMBL/GenBank/DDBJ databases">
        <title>Genome assembly of the deep-sea coral Lophelia pertusa.</title>
        <authorList>
            <person name="Herrera S."/>
            <person name="Cordes E."/>
        </authorList>
    </citation>
    <scope>NUCLEOTIDE SEQUENCE</scope>
    <source>
        <strain evidence="1">USNM1676648</strain>
        <tissue evidence="1">Polyp</tissue>
    </source>
</reference>
<evidence type="ECO:0000313" key="2">
    <source>
        <dbReference type="Proteomes" id="UP001163046"/>
    </source>
</evidence>
<dbReference type="EMBL" id="MU827309">
    <property type="protein sequence ID" value="KAJ7360636.1"/>
    <property type="molecule type" value="Genomic_DNA"/>
</dbReference>
<dbReference type="Proteomes" id="UP001163046">
    <property type="component" value="Unassembled WGS sequence"/>
</dbReference>
<evidence type="ECO:0000313" key="1">
    <source>
        <dbReference type="EMBL" id="KAJ7360636.1"/>
    </source>
</evidence>